<dbReference type="InterPro" id="IPR050311">
    <property type="entry name" value="ORC1/CDC6"/>
</dbReference>
<dbReference type="InterPro" id="IPR027417">
    <property type="entry name" value="P-loop_NTPase"/>
</dbReference>
<dbReference type="FunFam" id="1.10.8.60:FF:000073">
    <property type="entry name" value="ORC1-type DNA replication protein"/>
    <property type="match status" value="1"/>
</dbReference>
<dbReference type="Pfam" id="PF09079">
    <property type="entry name" value="WHD_Cdc6"/>
    <property type="match status" value="1"/>
</dbReference>
<dbReference type="EMBL" id="DTBP01000030">
    <property type="protein sequence ID" value="HGQ74272.1"/>
    <property type="molecule type" value="Genomic_DNA"/>
</dbReference>
<dbReference type="InterPro" id="IPR041664">
    <property type="entry name" value="AAA_16"/>
</dbReference>
<dbReference type="InterPro" id="IPR014277">
    <property type="entry name" value="Orc1/Cdc6_arc"/>
</dbReference>
<keyword evidence="2 5" id="KW-0235">DNA replication</keyword>
<dbReference type="FunFam" id="3.40.50.300:FF:000930">
    <property type="entry name" value="ORC1-type DNA replication protein"/>
    <property type="match status" value="1"/>
</dbReference>
<keyword evidence="4 5" id="KW-0067">ATP-binding</keyword>
<dbReference type="PANTHER" id="PTHR10763">
    <property type="entry name" value="CELL DIVISION CONTROL PROTEIN 6-RELATED"/>
    <property type="match status" value="1"/>
</dbReference>
<dbReference type="InterPro" id="IPR015163">
    <property type="entry name" value="Cdc6_C"/>
</dbReference>
<dbReference type="SMART" id="SM00382">
    <property type="entry name" value="AAA"/>
    <property type="match status" value="1"/>
</dbReference>
<dbReference type="Pfam" id="PF13191">
    <property type="entry name" value="AAA_16"/>
    <property type="match status" value="1"/>
</dbReference>
<reference evidence="9" key="1">
    <citation type="journal article" date="2020" name="mSystems">
        <title>Genome- and Community-Level Interaction Insights into Carbon Utilization and Element Cycling Functions of Hydrothermarchaeota in Hydrothermal Sediment.</title>
        <authorList>
            <person name="Zhou Z."/>
            <person name="Liu Y."/>
            <person name="Xu W."/>
            <person name="Pan J."/>
            <person name="Luo Z.H."/>
            <person name="Li M."/>
        </authorList>
    </citation>
    <scope>NUCLEOTIDE SEQUENCE [LARGE SCALE GENOMIC DNA]</scope>
    <source>
        <strain evidence="8">SpSt-638</strain>
        <strain evidence="9">SpSt-648</strain>
    </source>
</reference>
<feature type="binding site" evidence="5">
    <location>
        <position position="213"/>
    </location>
    <ligand>
        <name>ATP</name>
        <dbReference type="ChEBI" id="CHEBI:30616"/>
    </ligand>
</feature>
<dbReference type="InterPro" id="IPR036390">
    <property type="entry name" value="WH_DNA-bd_sf"/>
</dbReference>
<evidence type="ECO:0000313" key="9">
    <source>
        <dbReference type="EMBL" id="HGQ74272.1"/>
    </source>
</evidence>
<comment type="function">
    <text evidence="5">Involved in regulation of DNA replication.</text>
</comment>
<dbReference type="Gene3D" id="1.10.10.10">
    <property type="entry name" value="Winged helix-like DNA-binding domain superfamily/Winged helix DNA-binding domain"/>
    <property type="match status" value="1"/>
</dbReference>
<dbReference type="NCBIfam" id="TIGR02928">
    <property type="entry name" value="orc1/cdc6 family replication initiation protein"/>
    <property type="match status" value="1"/>
</dbReference>
<dbReference type="PANTHER" id="PTHR10763:SF26">
    <property type="entry name" value="CELL DIVISION CONTROL PROTEIN 6 HOMOLOG"/>
    <property type="match status" value="1"/>
</dbReference>
<dbReference type="SMART" id="SM01074">
    <property type="entry name" value="Cdc6_C"/>
    <property type="match status" value="1"/>
</dbReference>
<evidence type="ECO:0000256" key="5">
    <source>
        <dbReference type="HAMAP-Rule" id="MF_01407"/>
    </source>
</evidence>
<gene>
    <name evidence="8" type="ORF">ENU09_01345</name>
    <name evidence="9" type="ORF">ENU20_04265</name>
</gene>
<dbReference type="Gene3D" id="3.40.50.300">
    <property type="entry name" value="P-loop containing nucleotide triphosphate hydrolases"/>
    <property type="match status" value="1"/>
</dbReference>
<comment type="similarity">
    <text evidence="1 5">Belongs to the CDC6/cdc18 family.</text>
</comment>
<evidence type="ECO:0000259" key="6">
    <source>
        <dbReference type="SMART" id="SM00382"/>
    </source>
</evidence>
<dbReference type="HAMAP" id="MF_01407">
    <property type="entry name" value="ORC1_type_DNA_replic_protein"/>
    <property type="match status" value="1"/>
</dbReference>
<sequence>MSNIIDELIREKFKKESLIFQNKEILHPEYIPETLPHRDNEIRRLAEILLVSLRGERPSNVLIYGLTGTGKTAVTKYVVKHLSDKALNLNVKISYAYVNTRKVDTTYRVIASIASSLGLRIPLTGLAISEVYRRYINALNSWSGLHIVILDEIDYYVRREGDDLLYKLVRINEELSGAKVSLIGITNDLNFVENLDPRIKSSLGEEEIVFPPYNAEQLFDILLERASKAFKPGVIDEETISYCAALAAREHGDARRALDLLRLAGEIAEREGSSRVTNEHVKRASLELEEGRIYQAASTLPLHAKLLLKSIIALVKKQGSCTTGEAYNKYVELTRSLGYEPLTQRRISEMINQLDMMGLINATVVNRGRYGKTKLIKISSDIIDTIERSIGTIH</sequence>
<feature type="binding site" evidence="5">
    <location>
        <begin position="69"/>
        <end position="73"/>
    </location>
    <ligand>
        <name>ATP</name>
        <dbReference type="ChEBI" id="CHEBI:30616"/>
    </ligand>
</feature>
<dbReference type="EMBL" id="DTBE01000040">
    <property type="protein sequence ID" value="HGQ59357.1"/>
    <property type="molecule type" value="Genomic_DNA"/>
</dbReference>
<dbReference type="Gene3D" id="1.10.8.60">
    <property type="match status" value="1"/>
</dbReference>
<accession>A0A7C4NS13</accession>
<protein>
    <recommendedName>
        <fullName evidence="5">ORC1-type DNA replication protein</fullName>
    </recommendedName>
</protein>
<dbReference type="SUPFAM" id="SSF52540">
    <property type="entry name" value="P-loop containing nucleoside triphosphate hydrolases"/>
    <property type="match status" value="1"/>
</dbReference>
<feature type="binding site" evidence="5">
    <location>
        <position position="225"/>
    </location>
    <ligand>
        <name>ATP</name>
        <dbReference type="ChEBI" id="CHEBI:30616"/>
    </ligand>
</feature>
<dbReference type="InterPro" id="IPR003593">
    <property type="entry name" value="AAA+_ATPase"/>
</dbReference>
<dbReference type="SUPFAM" id="SSF46785">
    <property type="entry name" value="Winged helix' DNA-binding domain"/>
    <property type="match status" value="1"/>
</dbReference>
<proteinExistence type="inferred from homology"/>
<organism evidence="9">
    <name type="scientific">Staphylothermus marinus</name>
    <dbReference type="NCBI Taxonomy" id="2280"/>
    <lineage>
        <taxon>Archaea</taxon>
        <taxon>Thermoproteota</taxon>
        <taxon>Thermoprotei</taxon>
        <taxon>Desulfurococcales</taxon>
        <taxon>Desulfurococcaceae</taxon>
        <taxon>Staphylothermus</taxon>
    </lineage>
</organism>
<dbReference type="InterPro" id="IPR036388">
    <property type="entry name" value="WH-like_DNA-bd_sf"/>
</dbReference>
<comment type="caution">
    <text evidence="9">The sequence shown here is derived from an EMBL/GenBank/DDBJ whole genome shotgun (WGS) entry which is preliminary data.</text>
</comment>
<evidence type="ECO:0000313" key="8">
    <source>
        <dbReference type="EMBL" id="HGQ59357.1"/>
    </source>
</evidence>
<dbReference type="Pfam" id="PF22703">
    <property type="entry name" value="Cdc6_lid"/>
    <property type="match status" value="1"/>
</dbReference>
<evidence type="ECO:0000256" key="3">
    <source>
        <dbReference type="ARBA" id="ARBA00022741"/>
    </source>
</evidence>
<name>A0A7C4NS13_STAMA</name>
<dbReference type="GO" id="GO:0006260">
    <property type="term" value="P:DNA replication"/>
    <property type="evidence" value="ECO:0007669"/>
    <property type="project" value="UniProtKB-UniRule"/>
</dbReference>
<dbReference type="AlphaFoldDB" id="A0A7C4NS13"/>
<dbReference type="CDD" id="cd00009">
    <property type="entry name" value="AAA"/>
    <property type="match status" value="1"/>
</dbReference>
<dbReference type="CDD" id="cd08768">
    <property type="entry name" value="Cdc6_C"/>
    <property type="match status" value="1"/>
</dbReference>
<evidence type="ECO:0000256" key="4">
    <source>
        <dbReference type="ARBA" id="ARBA00022840"/>
    </source>
</evidence>
<keyword evidence="3 5" id="KW-0547">Nucleotide-binding</keyword>
<evidence type="ECO:0000259" key="7">
    <source>
        <dbReference type="SMART" id="SM01074"/>
    </source>
</evidence>
<evidence type="ECO:0000256" key="2">
    <source>
        <dbReference type="ARBA" id="ARBA00022705"/>
    </source>
</evidence>
<dbReference type="InterPro" id="IPR055237">
    <property type="entry name" value="Cdc6_lid"/>
</dbReference>
<dbReference type="GO" id="GO:0005524">
    <property type="term" value="F:ATP binding"/>
    <property type="evidence" value="ECO:0007669"/>
    <property type="project" value="UniProtKB-UniRule"/>
</dbReference>
<feature type="domain" description="Cdc6 C-terminal" evidence="7">
    <location>
        <begin position="308"/>
        <end position="390"/>
    </location>
</feature>
<feature type="domain" description="AAA+ ATPase" evidence="6">
    <location>
        <begin position="57"/>
        <end position="205"/>
    </location>
</feature>
<dbReference type="CDD" id="cd18139">
    <property type="entry name" value="HLD_clamp_RarA"/>
    <property type="match status" value="1"/>
</dbReference>
<evidence type="ECO:0000256" key="1">
    <source>
        <dbReference type="ARBA" id="ARBA00006184"/>
    </source>
</evidence>